<name>A0A5D8YXX5_9GAMM</name>
<evidence type="ECO:0000313" key="2">
    <source>
        <dbReference type="Proteomes" id="UP000323164"/>
    </source>
</evidence>
<accession>A0A5D8YXX5</accession>
<dbReference type="RefSeq" id="WP_149353447.1">
    <property type="nucleotide sequence ID" value="NZ_VTRV01000140.1"/>
</dbReference>
<gene>
    <name evidence="1" type="ORF">FW784_11305</name>
</gene>
<organism evidence="1 2">
    <name type="scientific">Cognatilysobacter lacus</name>
    <dbReference type="NCBI Taxonomy" id="1643323"/>
    <lineage>
        <taxon>Bacteria</taxon>
        <taxon>Pseudomonadati</taxon>
        <taxon>Pseudomonadota</taxon>
        <taxon>Gammaproteobacteria</taxon>
        <taxon>Lysobacterales</taxon>
        <taxon>Lysobacteraceae</taxon>
        <taxon>Cognatilysobacter</taxon>
    </lineage>
</organism>
<dbReference type="OrthoDB" id="6024787at2"/>
<protein>
    <recommendedName>
        <fullName evidence="3">Flagellar protein FliT</fullName>
    </recommendedName>
</protein>
<dbReference type="Proteomes" id="UP000323164">
    <property type="component" value="Unassembled WGS sequence"/>
</dbReference>
<dbReference type="EMBL" id="VTRV01000140">
    <property type="protein sequence ID" value="TZF87309.1"/>
    <property type="molecule type" value="Genomic_DNA"/>
</dbReference>
<dbReference type="AlphaFoldDB" id="A0A5D8YXX5"/>
<comment type="caution">
    <text evidence="1">The sequence shown here is derived from an EMBL/GenBank/DDBJ whole genome shotgun (WGS) entry which is preliminary data.</text>
</comment>
<reference evidence="1 2" key="1">
    <citation type="submission" date="2019-08" db="EMBL/GenBank/DDBJ databases">
        <title>Draft genome sequence of Lysobacter sp. UKS-15.</title>
        <authorList>
            <person name="Im W.-T."/>
        </authorList>
    </citation>
    <scope>NUCLEOTIDE SEQUENCE [LARGE SCALE GENOMIC DNA]</scope>
    <source>
        <strain evidence="1 2">UKS-15</strain>
    </source>
</reference>
<evidence type="ECO:0000313" key="1">
    <source>
        <dbReference type="EMBL" id="TZF87309.1"/>
    </source>
</evidence>
<keyword evidence="2" id="KW-1185">Reference proteome</keyword>
<sequence length="97" mass="10499">MTADASILPVAAIRACIAANDFEGASALLEAHDAWLRGAFEGGSAPEQGRREAWLELLAAQRGMIEELRVARDEAARALDRMGRDRRAMSAYLRDAG</sequence>
<proteinExistence type="predicted"/>
<evidence type="ECO:0008006" key="3">
    <source>
        <dbReference type="Google" id="ProtNLM"/>
    </source>
</evidence>